<dbReference type="GO" id="GO:0008324">
    <property type="term" value="F:monoatomic cation transmembrane transporter activity"/>
    <property type="evidence" value="ECO:0007669"/>
    <property type="project" value="InterPro"/>
</dbReference>
<dbReference type="PATRIC" id="fig|1679444.3.peg.1442"/>
<proteinExistence type="inferred from homology"/>
<feature type="transmembrane region" description="Helical" evidence="8">
    <location>
        <begin position="6"/>
        <end position="23"/>
    </location>
</feature>
<feature type="transmembrane region" description="Helical" evidence="8">
    <location>
        <begin position="508"/>
        <end position="529"/>
    </location>
</feature>
<feature type="transmembrane region" description="Helical" evidence="8">
    <location>
        <begin position="88"/>
        <end position="109"/>
    </location>
</feature>
<keyword evidence="11" id="KW-1185">Reference proteome</keyword>
<keyword evidence="5 8" id="KW-0812">Transmembrane</keyword>
<dbReference type="PANTHER" id="PTHR30445:SF3">
    <property type="entry name" value="TRANSPORT PROTEIN YIDE-RELATED"/>
    <property type="match status" value="1"/>
</dbReference>
<dbReference type="STRING" id="1679444.PYTT_1445"/>
<feature type="transmembrane region" description="Helical" evidence="8">
    <location>
        <begin position="55"/>
        <end position="76"/>
    </location>
</feature>
<feature type="transmembrane region" description="Helical" evidence="8">
    <location>
        <begin position="415"/>
        <end position="434"/>
    </location>
</feature>
<feature type="transmembrane region" description="Helical" evidence="8">
    <location>
        <begin position="354"/>
        <end position="374"/>
    </location>
</feature>
<dbReference type="AlphaFoldDB" id="A0A1C7PEY9"/>
<feature type="transmembrane region" description="Helical" evidence="8">
    <location>
        <begin position="478"/>
        <end position="496"/>
    </location>
</feature>
<name>A0A1C7PEY9_9BACT</name>
<dbReference type="GO" id="GO:0005886">
    <property type="term" value="C:plasma membrane"/>
    <property type="evidence" value="ECO:0007669"/>
    <property type="project" value="UniProtKB-SubCell"/>
</dbReference>
<feature type="transmembrane region" description="Helical" evidence="8">
    <location>
        <begin position="446"/>
        <end position="466"/>
    </location>
</feature>
<sequence length="530" mass="55755">MDDLLTNSTFVLFGILFAGLLLGNIKICGLSLGSSGVLFVALAAGHFGLHVPDGISGMATALFVYCVGLSVGNRFFGSLVQSGNKLALLAIIVVTLAAAVTIGLCYACGIDPGVAAGMFAGACTSTPALAAAAEAMHNSGSVNIGYGIAYPFGVVGVVLFVQLLPRILKTDISQDATAIDPHKDPKKIISRLVSVTNEQLLGHTIDAHEVTDRMDCRMTRIVKNDRLVPLSPGDKFEPGTKILLVGAREDIEREALMLGVLQDHNYPRNSERERTEVIALKKKFCGHTLRELRTLQKYGVTISRISRLGFSFVPTPDTTIIRNDILTVVGEPANIEAFKKAVGHRSTAINATDILSLAGGIALGILLGSLKFSFGTDSSFSLGMAGGPLIVALILGHFGHVGPIVGYIPRPTRTLLMEFGLILFLAWAGVKGGAELVSTLQTSGLSIFLVGVAITFIPMLIGYFVATKLLKLNLLESLGGICGSMTSTPALGAITSKTDAHSPVVSYATAYPAALILMTVFAKIIISCLS</sequence>
<evidence type="ECO:0000256" key="7">
    <source>
        <dbReference type="ARBA" id="ARBA00023136"/>
    </source>
</evidence>
<dbReference type="Pfam" id="PF06826">
    <property type="entry name" value="Asp-Al_Ex"/>
    <property type="match status" value="2"/>
</dbReference>
<evidence type="ECO:0000256" key="2">
    <source>
        <dbReference type="ARBA" id="ARBA00009854"/>
    </source>
</evidence>
<dbReference type="InterPro" id="IPR036721">
    <property type="entry name" value="RCK_C_sf"/>
</dbReference>
<dbReference type="SUPFAM" id="SSF116726">
    <property type="entry name" value="TrkA C-terminal domain-like"/>
    <property type="match status" value="2"/>
</dbReference>
<evidence type="ECO:0000256" key="8">
    <source>
        <dbReference type="SAM" id="Phobius"/>
    </source>
</evidence>
<dbReference type="PROSITE" id="PS51202">
    <property type="entry name" value="RCK_C"/>
    <property type="match status" value="1"/>
</dbReference>
<dbReference type="InterPro" id="IPR006037">
    <property type="entry name" value="RCK_C"/>
</dbReference>
<evidence type="ECO:0000256" key="1">
    <source>
        <dbReference type="ARBA" id="ARBA00004651"/>
    </source>
</evidence>
<keyword evidence="3" id="KW-0813">Transport</keyword>
<dbReference type="NCBIfam" id="TIGR01625">
    <property type="entry name" value="YidE_YbjL_dupl"/>
    <property type="match status" value="2"/>
</dbReference>
<feature type="transmembrane region" description="Helical" evidence="8">
    <location>
        <begin position="386"/>
        <end position="408"/>
    </location>
</feature>
<keyword evidence="7 8" id="KW-0472">Membrane</keyword>
<dbReference type="Gene3D" id="3.30.70.1450">
    <property type="entry name" value="Regulator of K+ conductance, C-terminal domain"/>
    <property type="match status" value="1"/>
</dbReference>
<evidence type="ECO:0000256" key="3">
    <source>
        <dbReference type="ARBA" id="ARBA00022448"/>
    </source>
</evidence>
<evidence type="ECO:0000313" key="10">
    <source>
        <dbReference type="EMBL" id="SEH88457.1"/>
    </source>
</evidence>
<dbReference type="Proteomes" id="UP000176204">
    <property type="component" value="Chromosome I"/>
</dbReference>
<organism evidence="10 11">
    <name type="scientific">Akkermansia glycaniphila</name>
    <dbReference type="NCBI Taxonomy" id="1679444"/>
    <lineage>
        <taxon>Bacteria</taxon>
        <taxon>Pseudomonadati</taxon>
        <taxon>Verrucomicrobiota</taxon>
        <taxon>Verrucomicrobiia</taxon>
        <taxon>Verrucomicrobiales</taxon>
        <taxon>Akkermansiaceae</taxon>
        <taxon>Akkermansia</taxon>
    </lineage>
</organism>
<feature type="domain" description="RCK C-terminal" evidence="9">
    <location>
        <begin position="261"/>
        <end position="344"/>
    </location>
</feature>
<protein>
    <submittedName>
        <fullName evidence="10">Predicted permease membrane region</fullName>
    </submittedName>
</protein>
<keyword evidence="4" id="KW-1003">Cell membrane</keyword>
<feature type="transmembrane region" description="Helical" evidence="8">
    <location>
        <begin position="30"/>
        <end position="49"/>
    </location>
</feature>
<dbReference type="KEGG" id="agl:PYTT_1445"/>
<dbReference type="Pfam" id="PF02080">
    <property type="entry name" value="TrkA_C"/>
    <property type="match status" value="1"/>
</dbReference>
<evidence type="ECO:0000256" key="4">
    <source>
        <dbReference type="ARBA" id="ARBA00022475"/>
    </source>
</evidence>
<accession>A0A1C7PEY9</accession>
<evidence type="ECO:0000259" key="9">
    <source>
        <dbReference type="PROSITE" id="PS51202"/>
    </source>
</evidence>
<reference evidence="11" key="1">
    <citation type="submission" date="2016-09" db="EMBL/GenBank/DDBJ databases">
        <authorList>
            <person name="Koehorst J."/>
        </authorList>
    </citation>
    <scope>NUCLEOTIDE SEQUENCE [LARGE SCALE GENOMIC DNA]</scope>
</reference>
<dbReference type="GO" id="GO:0006813">
    <property type="term" value="P:potassium ion transport"/>
    <property type="evidence" value="ECO:0007669"/>
    <property type="project" value="InterPro"/>
</dbReference>
<comment type="subcellular location">
    <subcellularLocation>
        <location evidence="1">Cell membrane</location>
        <topology evidence="1">Multi-pass membrane protein</topology>
    </subcellularLocation>
</comment>
<dbReference type="PANTHER" id="PTHR30445">
    <property type="entry name" value="K(+)_H(+) ANTIPORTER SUBUNIT KHTT"/>
    <property type="match status" value="1"/>
</dbReference>
<feature type="transmembrane region" description="Helical" evidence="8">
    <location>
        <begin position="144"/>
        <end position="164"/>
    </location>
</feature>
<keyword evidence="6 8" id="KW-1133">Transmembrane helix</keyword>
<evidence type="ECO:0000313" key="11">
    <source>
        <dbReference type="Proteomes" id="UP000176204"/>
    </source>
</evidence>
<dbReference type="InterPro" id="IPR050144">
    <property type="entry name" value="AAE_transporter"/>
</dbReference>
<gene>
    <name evidence="10" type="ORF">PYTT_1445</name>
</gene>
<dbReference type="InterPro" id="IPR006512">
    <property type="entry name" value="YidE_YbjL"/>
</dbReference>
<evidence type="ECO:0000256" key="6">
    <source>
        <dbReference type="ARBA" id="ARBA00022989"/>
    </source>
</evidence>
<evidence type="ECO:0000256" key="5">
    <source>
        <dbReference type="ARBA" id="ARBA00022692"/>
    </source>
</evidence>
<dbReference type="RefSeq" id="WP_067771590.1">
    <property type="nucleotide sequence ID" value="NZ_LIGX01000001.1"/>
</dbReference>
<dbReference type="EMBL" id="LT629973">
    <property type="protein sequence ID" value="SEH88457.1"/>
    <property type="molecule type" value="Genomic_DNA"/>
</dbReference>
<comment type="similarity">
    <text evidence="2">Belongs to the AAE transporter (TC 2.A.81) family.</text>
</comment>